<keyword evidence="5" id="KW-0326">Glycosidase</keyword>
<comment type="catalytic activity">
    <reaction evidence="1">
        <text>Hydrolysis of terminal non-reducing N-acetyl-D-hexosamine residues in N-acetyl-beta-D-hexosaminides.</text>
        <dbReference type="EC" id="3.2.1.52"/>
    </reaction>
</comment>
<dbReference type="InterPro" id="IPR017853">
    <property type="entry name" value="GH"/>
</dbReference>
<evidence type="ECO:0000259" key="7">
    <source>
        <dbReference type="Pfam" id="PF00144"/>
    </source>
</evidence>
<dbReference type="Pfam" id="PF00144">
    <property type="entry name" value="Beta-lactamase"/>
    <property type="match status" value="1"/>
</dbReference>
<evidence type="ECO:0000256" key="6">
    <source>
        <dbReference type="SAM" id="SignalP"/>
    </source>
</evidence>
<comment type="similarity">
    <text evidence="2">Belongs to the glycosyl hydrolase 3 family.</text>
</comment>
<dbReference type="GO" id="GO:0004563">
    <property type="term" value="F:beta-N-acetylhexosaminidase activity"/>
    <property type="evidence" value="ECO:0007669"/>
    <property type="project" value="UniProtKB-EC"/>
</dbReference>
<dbReference type="SUPFAM" id="SSF52279">
    <property type="entry name" value="Beta-D-glucan exohydrolase, C-terminal domain"/>
    <property type="match status" value="1"/>
</dbReference>
<evidence type="ECO:0000313" key="9">
    <source>
        <dbReference type="EMBL" id="NIK74042.1"/>
    </source>
</evidence>
<dbReference type="RefSeq" id="WP_166919345.1">
    <property type="nucleotide sequence ID" value="NZ_JAASRN010000002.1"/>
</dbReference>
<dbReference type="InterPro" id="IPR001466">
    <property type="entry name" value="Beta-lactam-related"/>
</dbReference>
<sequence length="997" mass="113254">MIRIFGAFLLTLWIPTFFSPTHPAATEVQTKDRWVDSVMRSMSLRQKIGQLMMVAAYSNKDEQHVQVLETLVRDYDIGGVIFFQGGPVRQALITNRLQAIAKVPLWIAIDGEWGLGMRLDSTLSYPRQMTLGALRDDAYIYEMGKQIAEQCRRIGVHINFAPVVDINNNPANPVIGYRSFGENKYRVAAKGLAYARGMQEYGLIACAKHFPGHGDTDTDSHYALPVIQHSRLRLDTLELYPFKELILGGVKSMMVAHLYIPALDKSKRPTTLSRPVVTDLLRERLAYDGLLFTDALNMKGVSAYFKAGEIELMALEAGNDVLLFPQDVPQAVAYIEEAVKKGKLKEADLDVHVRRILSAKYDLGLRTPQRIETAGIEEDLHKPVYRALIEEAYQKALTLLRNEDDLLPVRHIELEEMASVSIGLPDGNEFQDYLDLYASFTHYAIGKEDKRNAYLYNQILANAERHSLFVVGIFDMNWRPKSTFGISPETLRFLKELQKKSKVVVAVFGSPYALAQLEDMEHLICAYEETPQTLRAVPQAIFGALAFEGRLPVSVGKFREGSGIITPKLQRLQYSEVPETAGLDSRVLRQVDALMQEAIKQQAMPGGQLLVARNGRVVWHKAYGHFTYFGERPVTLRDLYDIASVSKVAGTLYAIQFLYEQGFIDLRTPIKHYLPELAGNPKGEVTIYDLLLHQAGLKAFIPFWQRTLDASGQWLPHFYINSFSESYPIEVAARMYAHRSLPDSLKQWVIESEMLKKRQGKYPFVYSDLGFYLLKEIAEKQLNQPLDRFLSQNLYEPLGAYRLMYRPTLRYPKTLIAPTEDDLEFRKQMLQGHVHDPFAAMEGGVGGHAGLFANANDLAKVMQMYLQMGYYGGRRYLMPQTVTLFSARQERNNRRGLGWDKPPKGQLYSYISRYASPLSYGHSGFTGTVVWADPTYNLLIVFLSNRVHPTADNQKLVTGHVRRRVSDVVYSSLMEHAFLFATQQLEKLLEQDVQPRR</sequence>
<dbReference type="InterPro" id="IPR036881">
    <property type="entry name" value="Glyco_hydro_3_C_sf"/>
</dbReference>
<evidence type="ECO:0000313" key="10">
    <source>
        <dbReference type="Proteomes" id="UP000537126"/>
    </source>
</evidence>
<dbReference type="PROSITE" id="PS00775">
    <property type="entry name" value="GLYCOSYL_HYDROL_F3"/>
    <property type="match status" value="1"/>
</dbReference>
<evidence type="ECO:0000256" key="3">
    <source>
        <dbReference type="ARBA" id="ARBA00012663"/>
    </source>
</evidence>
<dbReference type="SUPFAM" id="SSF56601">
    <property type="entry name" value="beta-lactamase/transpeptidase-like"/>
    <property type="match status" value="1"/>
</dbReference>
<feature type="domain" description="Beta-lactamase-related" evidence="7">
    <location>
        <begin position="591"/>
        <end position="954"/>
    </location>
</feature>
<dbReference type="AlphaFoldDB" id="A0A846MRQ2"/>
<dbReference type="Gene3D" id="3.20.20.300">
    <property type="entry name" value="Glycoside hydrolase, family 3, N-terminal domain"/>
    <property type="match status" value="1"/>
</dbReference>
<feature type="signal peptide" evidence="6">
    <location>
        <begin position="1"/>
        <end position="24"/>
    </location>
</feature>
<dbReference type="PANTHER" id="PTHR30480">
    <property type="entry name" value="BETA-HEXOSAMINIDASE-RELATED"/>
    <property type="match status" value="1"/>
</dbReference>
<feature type="chain" id="PRO_5033010199" description="beta-N-acetylhexosaminidase" evidence="6">
    <location>
        <begin position="25"/>
        <end position="997"/>
    </location>
</feature>
<dbReference type="InterPro" id="IPR050226">
    <property type="entry name" value="NagZ_Beta-hexosaminidase"/>
</dbReference>
<dbReference type="InterPro" id="IPR036962">
    <property type="entry name" value="Glyco_hydro_3_N_sf"/>
</dbReference>
<dbReference type="Gene3D" id="3.40.50.1700">
    <property type="entry name" value="Glycoside hydrolase family 3 C-terminal domain"/>
    <property type="match status" value="1"/>
</dbReference>
<dbReference type="Gene3D" id="3.40.710.10">
    <property type="entry name" value="DD-peptidase/beta-lactamase superfamily"/>
    <property type="match status" value="1"/>
</dbReference>
<accession>A0A846MRQ2</accession>
<organism evidence="9 10">
    <name type="scientific">Thermonema lapsum</name>
    <dbReference type="NCBI Taxonomy" id="28195"/>
    <lineage>
        <taxon>Bacteria</taxon>
        <taxon>Pseudomonadati</taxon>
        <taxon>Bacteroidota</taxon>
        <taxon>Cytophagia</taxon>
        <taxon>Cytophagales</taxon>
        <taxon>Thermonemataceae</taxon>
        <taxon>Thermonema</taxon>
    </lineage>
</organism>
<evidence type="ECO:0000256" key="1">
    <source>
        <dbReference type="ARBA" id="ARBA00001231"/>
    </source>
</evidence>
<gene>
    <name evidence="9" type="ORF">FHS56_001555</name>
</gene>
<dbReference type="InterPro" id="IPR012338">
    <property type="entry name" value="Beta-lactam/transpept-like"/>
</dbReference>
<proteinExistence type="inferred from homology"/>
<dbReference type="InterPro" id="IPR001764">
    <property type="entry name" value="Glyco_hydro_3_N"/>
</dbReference>
<dbReference type="EC" id="3.2.1.52" evidence="3"/>
<dbReference type="InterPro" id="IPR019800">
    <property type="entry name" value="Glyco_hydro_3_AS"/>
</dbReference>
<keyword evidence="4 9" id="KW-0378">Hydrolase</keyword>
<dbReference type="SUPFAM" id="SSF51445">
    <property type="entry name" value="(Trans)glycosidases"/>
    <property type="match status" value="1"/>
</dbReference>
<dbReference type="GO" id="GO:0005975">
    <property type="term" value="P:carbohydrate metabolic process"/>
    <property type="evidence" value="ECO:0007669"/>
    <property type="project" value="InterPro"/>
</dbReference>
<dbReference type="Proteomes" id="UP000537126">
    <property type="component" value="Unassembled WGS sequence"/>
</dbReference>
<protein>
    <recommendedName>
        <fullName evidence="3">beta-N-acetylhexosaminidase</fullName>
        <ecNumber evidence="3">3.2.1.52</ecNumber>
    </recommendedName>
</protein>
<keyword evidence="10" id="KW-1185">Reference proteome</keyword>
<name>A0A846MRQ2_9BACT</name>
<dbReference type="EMBL" id="JAASRN010000002">
    <property type="protein sequence ID" value="NIK74042.1"/>
    <property type="molecule type" value="Genomic_DNA"/>
</dbReference>
<evidence type="ECO:0000256" key="5">
    <source>
        <dbReference type="ARBA" id="ARBA00023295"/>
    </source>
</evidence>
<dbReference type="GO" id="GO:0009254">
    <property type="term" value="P:peptidoglycan turnover"/>
    <property type="evidence" value="ECO:0007669"/>
    <property type="project" value="TreeGrafter"/>
</dbReference>
<keyword evidence="6" id="KW-0732">Signal</keyword>
<evidence type="ECO:0000259" key="8">
    <source>
        <dbReference type="Pfam" id="PF00933"/>
    </source>
</evidence>
<feature type="domain" description="Glycoside hydrolase family 3 N-terminal" evidence="8">
    <location>
        <begin position="44"/>
        <end position="358"/>
    </location>
</feature>
<comment type="caution">
    <text evidence="9">The sequence shown here is derived from an EMBL/GenBank/DDBJ whole genome shotgun (WGS) entry which is preliminary data.</text>
</comment>
<dbReference type="Pfam" id="PF00933">
    <property type="entry name" value="Glyco_hydro_3"/>
    <property type="match status" value="1"/>
</dbReference>
<evidence type="ECO:0000256" key="2">
    <source>
        <dbReference type="ARBA" id="ARBA00005336"/>
    </source>
</evidence>
<evidence type="ECO:0000256" key="4">
    <source>
        <dbReference type="ARBA" id="ARBA00022801"/>
    </source>
</evidence>
<reference evidence="9 10" key="1">
    <citation type="submission" date="2020-03" db="EMBL/GenBank/DDBJ databases">
        <title>Genomic Encyclopedia of Type Strains, Phase IV (KMG-IV): sequencing the most valuable type-strain genomes for metagenomic binning, comparative biology and taxonomic classification.</title>
        <authorList>
            <person name="Goeker M."/>
        </authorList>
    </citation>
    <scope>NUCLEOTIDE SEQUENCE [LARGE SCALE GENOMIC DNA]</scope>
    <source>
        <strain evidence="9 10">DSM 5718</strain>
    </source>
</reference>
<dbReference type="PANTHER" id="PTHR30480:SF13">
    <property type="entry name" value="BETA-HEXOSAMINIDASE"/>
    <property type="match status" value="1"/>
</dbReference>